<proteinExistence type="predicted"/>
<dbReference type="EMBL" id="FUEG01000023">
    <property type="protein sequence ID" value="SJL14413.1"/>
    <property type="molecule type" value="Genomic_DNA"/>
</dbReference>
<keyword evidence="2" id="KW-1185">Reference proteome</keyword>
<organism evidence="1 2">
    <name type="scientific">Armillaria ostoyae</name>
    <name type="common">Armillaria root rot fungus</name>
    <dbReference type="NCBI Taxonomy" id="47428"/>
    <lineage>
        <taxon>Eukaryota</taxon>
        <taxon>Fungi</taxon>
        <taxon>Dikarya</taxon>
        <taxon>Basidiomycota</taxon>
        <taxon>Agaricomycotina</taxon>
        <taxon>Agaricomycetes</taxon>
        <taxon>Agaricomycetidae</taxon>
        <taxon>Agaricales</taxon>
        <taxon>Marasmiineae</taxon>
        <taxon>Physalacriaceae</taxon>
        <taxon>Armillaria</taxon>
    </lineage>
</organism>
<evidence type="ECO:0008006" key="3">
    <source>
        <dbReference type="Google" id="ProtNLM"/>
    </source>
</evidence>
<accession>A0A284S083</accession>
<protein>
    <recommendedName>
        <fullName evidence="3">F-box domain-containing protein</fullName>
    </recommendedName>
</protein>
<evidence type="ECO:0000313" key="2">
    <source>
        <dbReference type="Proteomes" id="UP000219338"/>
    </source>
</evidence>
<dbReference type="AlphaFoldDB" id="A0A284S083"/>
<evidence type="ECO:0000313" key="1">
    <source>
        <dbReference type="EMBL" id="SJL14413.1"/>
    </source>
</evidence>
<dbReference type="Proteomes" id="UP000219338">
    <property type="component" value="Unassembled WGS sequence"/>
</dbReference>
<name>A0A284S083_ARMOS</name>
<gene>
    <name evidence="1" type="ORF">ARMOST_17869</name>
</gene>
<dbReference type="OrthoDB" id="2745898at2759"/>
<sequence length="453" mass="51436">MASIPQELVDMIIDGLRNNRESLQACALASRAFYPRANALLFEGIRFRASRKRFDAFRDLCHQNPGLASLVKSLHITHRRENTGGWLSETLRNVSALTLDHMSLPGCTLLPSFDQLSTLRLIAVKLPRVSQAHELFKSVPRLNCLVLQSISLPEREDFAPSESLPAVSEHYLDDADCIHPRELVLQQDHTLLQGSSAFAYRSRAYGVSFSRLEQLTFEGVYNAYDYRALEELVGTAAESLVSLDMSFAYEVFGVKPGLSPTNFIHIPRVRHIDFALKDYSRLSFRPVSVLEWWLGNLEQLPHPSPIETITISLIVDPRHSQICASRSHPIWKALDTFLQSPCAPDFQWLRFSIQAHYVCSQDALAVIKEVLLDYFPSLRKREKLVITIKPKARGYRNVGPAHRVGRDQKINFQGEFLRIYDIAMLTANEWCCEFTLLTGHDDVNTSYSSDFAI</sequence>
<reference evidence="2" key="1">
    <citation type="journal article" date="2017" name="Nat. Ecol. Evol.">
        <title>Genome expansion and lineage-specific genetic innovations in the forest pathogenic fungi Armillaria.</title>
        <authorList>
            <person name="Sipos G."/>
            <person name="Prasanna A.N."/>
            <person name="Walter M.C."/>
            <person name="O'Connor E."/>
            <person name="Balint B."/>
            <person name="Krizsan K."/>
            <person name="Kiss B."/>
            <person name="Hess J."/>
            <person name="Varga T."/>
            <person name="Slot J."/>
            <person name="Riley R."/>
            <person name="Boka B."/>
            <person name="Rigling D."/>
            <person name="Barry K."/>
            <person name="Lee J."/>
            <person name="Mihaltcheva S."/>
            <person name="LaButti K."/>
            <person name="Lipzen A."/>
            <person name="Waldron R."/>
            <person name="Moloney N.M."/>
            <person name="Sperisen C."/>
            <person name="Kredics L."/>
            <person name="Vagvoelgyi C."/>
            <person name="Patrignani A."/>
            <person name="Fitzpatrick D."/>
            <person name="Nagy I."/>
            <person name="Doyle S."/>
            <person name="Anderson J.B."/>
            <person name="Grigoriev I.V."/>
            <person name="Gueldener U."/>
            <person name="Muensterkoetter M."/>
            <person name="Nagy L.G."/>
        </authorList>
    </citation>
    <scope>NUCLEOTIDE SEQUENCE [LARGE SCALE GENOMIC DNA]</scope>
    <source>
        <strain evidence="2">C18/9</strain>
    </source>
</reference>